<reference evidence="1" key="1">
    <citation type="journal article" date="2020" name="Stud. Mycol.">
        <title>101 Dothideomycetes genomes: a test case for predicting lifestyles and emergence of pathogens.</title>
        <authorList>
            <person name="Haridas S."/>
            <person name="Albert R."/>
            <person name="Binder M."/>
            <person name="Bloem J."/>
            <person name="Labutti K."/>
            <person name="Salamov A."/>
            <person name="Andreopoulos B."/>
            <person name="Baker S."/>
            <person name="Barry K."/>
            <person name="Bills G."/>
            <person name="Bluhm B."/>
            <person name="Cannon C."/>
            <person name="Castanera R."/>
            <person name="Culley D."/>
            <person name="Daum C."/>
            <person name="Ezra D."/>
            <person name="Gonzalez J."/>
            <person name="Henrissat B."/>
            <person name="Kuo A."/>
            <person name="Liang C."/>
            <person name="Lipzen A."/>
            <person name="Lutzoni F."/>
            <person name="Magnuson J."/>
            <person name="Mondo S."/>
            <person name="Nolan M."/>
            <person name="Ohm R."/>
            <person name="Pangilinan J."/>
            <person name="Park H.-J."/>
            <person name="Ramirez L."/>
            <person name="Alfaro M."/>
            <person name="Sun H."/>
            <person name="Tritt A."/>
            <person name="Yoshinaga Y."/>
            <person name="Zwiers L.-H."/>
            <person name="Turgeon B."/>
            <person name="Goodwin S."/>
            <person name="Spatafora J."/>
            <person name="Crous P."/>
            <person name="Grigoriev I."/>
        </authorList>
    </citation>
    <scope>NUCLEOTIDE SEQUENCE</scope>
    <source>
        <strain evidence="1">CBS 279.74</strain>
    </source>
</reference>
<accession>A0A6G1KPI5</accession>
<gene>
    <name evidence="1" type="ORF">K504DRAFT_6047</name>
</gene>
<sequence length="269" mass="29643">MRLDLPLLDMPQTLKSLCSCFDGVQGACHETLDQSGPPCLLSPRQCCSIYLLGGRSQLRPPVGACSKYGLKEGRNVALSLVRGVETGSKHVQSSADAGSLLPFSQSSTLRQSNLQCDFRDSAHEVQGHGAGGLPECRAPVLDLAPRKASTCHSRPHSESRPFGMLNWRCLVLVRRPRSRTWHTCSLSGRHNYRLARQGLDPRKAGELQEETTPPSWVPFAYDVWLFNLGGSFPRIIRTSSDLLISFSKAVAASPRWSRGRCGQDCKERL</sequence>
<dbReference type="Proteomes" id="UP000799428">
    <property type="component" value="Unassembled WGS sequence"/>
</dbReference>
<dbReference type="AlphaFoldDB" id="A0A6G1KPI5"/>
<keyword evidence="2" id="KW-1185">Reference proteome</keyword>
<dbReference type="EMBL" id="MU005764">
    <property type="protein sequence ID" value="KAF2714553.1"/>
    <property type="molecule type" value="Genomic_DNA"/>
</dbReference>
<evidence type="ECO:0000313" key="2">
    <source>
        <dbReference type="Proteomes" id="UP000799428"/>
    </source>
</evidence>
<organism evidence="1 2">
    <name type="scientific">Pleomassaria siparia CBS 279.74</name>
    <dbReference type="NCBI Taxonomy" id="1314801"/>
    <lineage>
        <taxon>Eukaryota</taxon>
        <taxon>Fungi</taxon>
        <taxon>Dikarya</taxon>
        <taxon>Ascomycota</taxon>
        <taxon>Pezizomycotina</taxon>
        <taxon>Dothideomycetes</taxon>
        <taxon>Pleosporomycetidae</taxon>
        <taxon>Pleosporales</taxon>
        <taxon>Pleomassariaceae</taxon>
        <taxon>Pleomassaria</taxon>
    </lineage>
</organism>
<protein>
    <submittedName>
        <fullName evidence="1">Uncharacterized protein</fullName>
    </submittedName>
</protein>
<name>A0A6G1KPI5_9PLEO</name>
<evidence type="ECO:0000313" key="1">
    <source>
        <dbReference type="EMBL" id="KAF2714553.1"/>
    </source>
</evidence>
<proteinExistence type="predicted"/>